<proteinExistence type="predicted"/>
<comment type="caution">
    <text evidence="1">The sequence shown here is derived from an EMBL/GenBank/DDBJ whole genome shotgun (WGS) entry which is preliminary data.</text>
</comment>
<keyword evidence="2" id="KW-1185">Reference proteome</keyword>
<evidence type="ECO:0000313" key="1">
    <source>
        <dbReference type="EMBL" id="KAJ1368113.1"/>
    </source>
</evidence>
<organism evidence="1 2">
    <name type="scientific">Parelaphostrongylus tenuis</name>
    <name type="common">Meningeal worm</name>
    <dbReference type="NCBI Taxonomy" id="148309"/>
    <lineage>
        <taxon>Eukaryota</taxon>
        <taxon>Metazoa</taxon>
        <taxon>Ecdysozoa</taxon>
        <taxon>Nematoda</taxon>
        <taxon>Chromadorea</taxon>
        <taxon>Rhabditida</taxon>
        <taxon>Rhabditina</taxon>
        <taxon>Rhabditomorpha</taxon>
        <taxon>Strongyloidea</taxon>
        <taxon>Metastrongylidae</taxon>
        <taxon>Parelaphostrongylus</taxon>
    </lineage>
</organism>
<reference evidence="1" key="1">
    <citation type="submission" date="2021-06" db="EMBL/GenBank/DDBJ databases">
        <title>Parelaphostrongylus tenuis whole genome reference sequence.</title>
        <authorList>
            <person name="Garwood T.J."/>
            <person name="Larsen P.A."/>
            <person name="Fountain-Jones N.M."/>
            <person name="Garbe J.R."/>
            <person name="Macchietto M.G."/>
            <person name="Kania S.A."/>
            <person name="Gerhold R.W."/>
            <person name="Richards J.E."/>
            <person name="Wolf T.M."/>
        </authorList>
    </citation>
    <scope>NUCLEOTIDE SEQUENCE</scope>
    <source>
        <strain evidence="1">MNPRO001-30</strain>
        <tissue evidence="1">Meninges</tissue>
    </source>
</reference>
<gene>
    <name evidence="1" type="ORF">KIN20_029181</name>
</gene>
<dbReference type="Proteomes" id="UP001196413">
    <property type="component" value="Unassembled WGS sequence"/>
</dbReference>
<dbReference type="EMBL" id="JAHQIW010006092">
    <property type="protein sequence ID" value="KAJ1368113.1"/>
    <property type="molecule type" value="Genomic_DNA"/>
</dbReference>
<dbReference type="AlphaFoldDB" id="A0AAD5R1Y9"/>
<evidence type="ECO:0000313" key="2">
    <source>
        <dbReference type="Proteomes" id="UP001196413"/>
    </source>
</evidence>
<accession>A0AAD5R1Y9</accession>
<name>A0AAD5R1Y9_PARTN</name>
<sequence length="82" mass="9572">MAQVCDAERYDHSDKSDQSLTHYSLLHRIVGVEIDRLESRLQTALERMVNGYMVSIKNEMAQIMEKQDLLMEKLEDLKNGRC</sequence>
<protein>
    <submittedName>
        <fullName evidence="1">Uncharacterized protein</fullName>
    </submittedName>
</protein>